<dbReference type="NCBIfam" id="TIGR00185">
    <property type="entry name" value="tRNA_yibK_trmL"/>
    <property type="match status" value="1"/>
</dbReference>
<comment type="catalytic activity">
    <reaction evidence="6">
        <text>5-carboxymethylaminomethyluridine(34) in tRNA(Leu) + S-adenosyl-L-methionine = 5-carboxymethylaminomethyl-2'-O-methyluridine(34) in tRNA(Leu) + S-adenosyl-L-homocysteine + H(+)</text>
        <dbReference type="Rhea" id="RHEA:43088"/>
        <dbReference type="Rhea" id="RHEA-COMP:10333"/>
        <dbReference type="Rhea" id="RHEA-COMP:10334"/>
        <dbReference type="ChEBI" id="CHEBI:15378"/>
        <dbReference type="ChEBI" id="CHEBI:57856"/>
        <dbReference type="ChEBI" id="CHEBI:59789"/>
        <dbReference type="ChEBI" id="CHEBI:74508"/>
        <dbReference type="ChEBI" id="CHEBI:74511"/>
        <dbReference type="EC" id="2.1.1.207"/>
    </reaction>
</comment>
<keyword evidence="5 6" id="KW-0819">tRNA processing</keyword>
<evidence type="ECO:0000256" key="2">
    <source>
        <dbReference type="ARBA" id="ARBA00022603"/>
    </source>
</evidence>
<comment type="function">
    <text evidence="6">Could methylate the ribose at the nucleotide 34 wobble position in tRNA.</text>
</comment>
<evidence type="ECO:0000256" key="5">
    <source>
        <dbReference type="ARBA" id="ARBA00022694"/>
    </source>
</evidence>
<keyword evidence="1 6" id="KW-0963">Cytoplasm</keyword>
<organism evidence="8 9">
    <name type="scientific">Caldicellulosiruptor diazotrophicus</name>
    <dbReference type="NCBI Taxonomy" id="2806205"/>
    <lineage>
        <taxon>Bacteria</taxon>
        <taxon>Bacillati</taxon>
        <taxon>Bacillota</taxon>
        <taxon>Bacillota incertae sedis</taxon>
        <taxon>Caldicellulosiruptorales</taxon>
        <taxon>Caldicellulosiruptoraceae</taxon>
        <taxon>Caldicellulosiruptor</taxon>
    </lineage>
</organism>
<name>A0ABM7NK67_9FIRM</name>
<protein>
    <recommendedName>
        <fullName evidence="6">Putative tRNA (cytidine(34)-2'-O)-methyltransferase</fullName>
        <ecNumber evidence="6">2.1.1.207</ecNumber>
    </recommendedName>
    <alternativeName>
        <fullName evidence="6">tRNA (cytidine/uridine-2'-O-)-methyltransferase</fullName>
    </alternativeName>
</protein>
<dbReference type="InterPro" id="IPR029026">
    <property type="entry name" value="tRNA_m1G_MTases_N"/>
</dbReference>
<dbReference type="HAMAP" id="MF_01885">
    <property type="entry name" value="tRNA_methyltr_TrmL"/>
    <property type="match status" value="1"/>
</dbReference>
<dbReference type="EMBL" id="AP024480">
    <property type="protein sequence ID" value="BCS80500.1"/>
    <property type="molecule type" value="Genomic_DNA"/>
</dbReference>
<keyword evidence="9" id="KW-1185">Reference proteome</keyword>
<evidence type="ECO:0000313" key="9">
    <source>
        <dbReference type="Proteomes" id="UP000663623"/>
    </source>
</evidence>
<dbReference type="CDD" id="cd18094">
    <property type="entry name" value="SpoU-like_TrmL"/>
    <property type="match status" value="1"/>
</dbReference>
<dbReference type="InterPro" id="IPR001537">
    <property type="entry name" value="SpoU_MeTrfase"/>
</dbReference>
<feature type="binding site" evidence="6">
    <location>
        <position position="134"/>
    </location>
    <ligand>
        <name>S-adenosyl-L-methionine</name>
        <dbReference type="ChEBI" id="CHEBI:59789"/>
    </ligand>
</feature>
<comment type="subcellular location">
    <subcellularLocation>
        <location evidence="6">Cytoplasm</location>
    </subcellularLocation>
</comment>
<dbReference type="PANTHER" id="PTHR42971">
    <property type="entry name" value="TRNA (CYTIDINE(34)-2'-O)-METHYLTRANSFERASE"/>
    <property type="match status" value="1"/>
</dbReference>
<comment type="similarity">
    <text evidence="6">Belongs to the class IV-like SAM-binding methyltransferase superfamily. RNA methyltransferase TrmH family. TrmL subfamily.</text>
</comment>
<comment type="caution">
    <text evidence="6">Lacks conserved residue(s) required for the propagation of feature annotation.</text>
</comment>
<gene>
    <name evidence="8" type="ORF">CaldiYA01_04600</name>
</gene>
<keyword evidence="4 6" id="KW-0949">S-adenosyl-L-methionine</keyword>
<reference evidence="8 9" key="1">
    <citation type="submission" date="2021-02" db="EMBL/GenBank/DDBJ databases">
        <title>Nitrogen-fixing ability and nitrogen fixation related genes of thermophilic fermentative bacteria in the genus Caldicellulosiruptor.</title>
        <authorList>
            <person name="Chen Y."/>
            <person name="Nishihara A."/>
            <person name="Haruta S."/>
        </authorList>
    </citation>
    <scope>NUCLEOTIDE SEQUENCE [LARGE SCALE GENOMIC DNA]</scope>
    <source>
        <strain evidence="8 9">YA01</strain>
    </source>
</reference>
<dbReference type="Gene3D" id="3.40.1280.10">
    <property type="match status" value="1"/>
</dbReference>
<evidence type="ECO:0000256" key="3">
    <source>
        <dbReference type="ARBA" id="ARBA00022679"/>
    </source>
</evidence>
<dbReference type="Pfam" id="PF00588">
    <property type="entry name" value="SpoU_methylase"/>
    <property type="match status" value="1"/>
</dbReference>
<sequence>MFYIMPINIVLHEPEIPYNTGNIARTCACTGSKLHLIEPLGFSLEDKYLKRAGLDYWQYLDVKIYKDLNDFFEKNRGATIFYFSTKGKQYYTQALYEDNCYLMFGKETAGLPQWLIEQNIHRTYRIPMISDVRSLNLSNSVAIVLYEALRQLGFPNLV</sequence>
<dbReference type="PIRSF" id="PIRSF029256">
    <property type="entry name" value="SpoU_TrmH_prd"/>
    <property type="match status" value="1"/>
</dbReference>
<evidence type="ECO:0000259" key="7">
    <source>
        <dbReference type="Pfam" id="PF00588"/>
    </source>
</evidence>
<dbReference type="EC" id="2.1.1.207" evidence="6"/>
<keyword evidence="3 6" id="KW-0808">Transferase</keyword>
<dbReference type="PANTHER" id="PTHR42971:SF1">
    <property type="entry name" value="TRNA (CYTIDINE(34)-2'-O)-METHYLTRANSFERASE"/>
    <property type="match status" value="1"/>
</dbReference>
<feature type="domain" description="tRNA/rRNA methyltransferase SpoU type" evidence="7">
    <location>
        <begin position="7"/>
        <end position="146"/>
    </location>
</feature>
<dbReference type="InterPro" id="IPR016914">
    <property type="entry name" value="TrmL"/>
</dbReference>
<evidence type="ECO:0000256" key="4">
    <source>
        <dbReference type="ARBA" id="ARBA00022691"/>
    </source>
</evidence>
<feature type="binding site" evidence="6">
    <location>
        <position position="126"/>
    </location>
    <ligand>
        <name>S-adenosyl-L-methionine</name>
        <dbReference type="ChEBI" id="CHEBI:59789"/>
    </ligand>
</feature>
<keyword evidence="2 6" id="KW-0489">Methyltransferase</keyword>
<feature type="binding site" evidence="6">
    <location>
        <position position="105"/>
    </location>
    <ligand>
        <name>S-adenosyl-L-methionine</name>
        <dbReference type="ChEBI" id="CHEBI:59789"/>
    </ligand>
</feature>
<dbReference type="SUPFAM" id="SSF75217">
    <property type="entry name" value="alpha/beta knot"/>
    <property type="match status" value="1"/>
</dbReference>
<comment type="catalytic activity">
    <reaction evidence="6">
        <text>cytidine(34) in tRNA + S-adenosyl-L-methionine = 2'-O-methylcytidine(34) in tRNA + S-adenosyl-L-homocysteine + H(+)</text>
        <dbReference type="Rhea" id="RHEA:43084"/>
        <dbReference type="Rhea" id="RHEA-COMP:10331"/>
        <dbReference type="Rhea" id="RHEA-COMP:10332"/>
        <dbReference type="ChEBI" id="CHEBI:15378"/>
        <dbReference type="ChEBI" id="CHEBI:57856"/>
        <dbReference type="ChEBI" id="CHEBI:59789"/>
        <dbReference type="ChEBI" id="CHEBI:74495"/>
        <dbReference type="ChEBI" id="CHEBI:82748"/>
        <dbReference type="EC" id="2.1.1.207"/>
    </reaction>
</comment>
<accession>A0ABM7NK67</accession>
<evidence type="ECO:0000256" key="1">
    <source>
        <dbReference type="ARBA" id="ARBA00022490"/>
    </source>
</evidence>
<dbReference type="Proteomes" id="UP000663623">
    <property type="component" value="Chromosome"/>
</dbReference>
<evidence type="ECO:0000256" key="6">
    <source>
        <dbReference type="HAMAP-Rule" id="MF_01885"/>
    </source>
</evidence>
<evidence type="ECO:0000313" key="8">
    <source>
        <dbReference type="EMBL" id="BCS80500.1"/>
    </source>
</evidence>
<proteinExistence type="inferred from homology"/>
<dbReference type="InterPro" id="IPR029028">
    <property type="entry name" value="Alpha/beta_knot_MTases"/>
</dbReference>